<sequence length="337" mass="37480">MGKLNKALLLVGGTVSGVALATALTLYLTPRPGAYLIKKIFDRPYGIKLPEEYEKAAKQVKVIRNGTYSIDTDKSSYDLYLPVNLAEGERVPVLVWLHGGGFVGGDKEQMLEFATYVTAQTGLAVLCLNYDLAPKAKYPSQLAQLNEAVQHIQSNSDLVEFIDTEQWFFGGDSAGAQIAGQYVLIQTNENYRHHLGYSASLMPSQLKGFIAYCGPLAMNLLANRQSNHPTIKFFYNTVSRSVIGNRQWSQSPELSEASLANHVNAQFPSSFVTDGNKFTFDDHGKYFVKRLVELGVAVEHLFIETEELVHEYQFEYQTAAAQRCLAETIAFIKANRD</sequence>
<keyword evidence="1 3" id="KW-0378">Hydrolase</keyword>
<dbReference type="InterPro" id="IPR029058">
    <property type="entry name" value="AB_hydrolase_fold"/>
</dbReference>
<dbReference type="PANTHER" id="PTHR48081">
    <property type="entry name" value="AB HYDROLASE SUPERFAMILY PROTEIN C4A8.06C"/>
    <property type="match status" value="1"/>
</dbReference>
<reference evidence="3 4" key="1">
    <citation type="submission" date="2019-11" db="EMBL/GenBank/DDBJ databases">
        <title>Characterisation of Fundicoccus ignavus gen. nov. sp. nov., a novel genus of the family Aerococcaceae isolated from bulk tank milk.</title>
        <authorList>
            <person name="Siebert A."/>
            <person name="Huptas C."/>
            <person name="Wenning M."/>
            <person name="Scherer S."/>
            <person name="Doll E.V."/>
        </authorList>
    </citation>
    <scope>NUCLEOTIDE SEQUENCE [LARGE SCALE GENOMIC DNA]</scope>
    <source>
        <strain evidence="3 4">WS4759</strain>
    </source>
</reference>
<evidence type="ECO:0000313" key="4">
    <source>
        <dbReference type="Proteomes" id="UP000430975"/>
    </source>
</evidence>
<evidence type="ECO:0000256" key="1">
    <source>
        <dbReference type="ARBA" id="ARBA00022801"/>
    </source>
</evidence>
<dbReference type="Gene3D" id="3.40.50.1820">
    <property type="entry name" value="alpha/beta hydrolase"/>
    <property type="match status" value="1"/>
</dbReference>
<dbReference type="RefSeq" id="WP_153864122.1">
    <property type="nucleotide sequence ID" value="NZ_WJQS01000016.1"/>
</dbReference>
<dbReference type="InterPro" id="IPR013094">
    <property type="entry name" value="AB_hydrolase_3"/>
</dbReference>
<dbReference type="Proteomes" id="UP000430975">
    <property type="component" value="Unassembled WGS sequence"/>
</dbReference>
<evidence type="ECO:0000313" key="3">
    <source>
        <dbReference type="EMBL" id="MRI86471.1"/>
    </source>
</evidence>
<dbReference type="AlphaFoldDB" id="A0A6I2GLL2"/>
<protein>
    <submittedName>
        <fullName evidence="3">Alpha/beta hydrolase fold domain-containing protein</fullName>
    </submittedName>
</protein>
<dbReference type="SUPFAM" id="SSF53474">
    <property type="entry name" value="alpha/beta-Hydrolases"/>
    <property type="match status" value="1"/>
</dbReference>
<gene>
    <name evidence="3" type="ORF">GIY09_11505</name>
</gene>
<comment type="caution">
    <text evidence="3">The sequence shown here is derived from an EMBL/GenBank/DDBJ whole genome shotgun (WGS) entry which is preliminary data.</text>
</comment>
<dbReference type="GO" id="GO:0016787">
    <property type="term" value="F:hydrolase activity"/>
    <property type="evidence" value="ECO:0007669"/>
    <property type="project" value="UniProtKB-KW"/>
</dbReference>
<keyword evidence="4" id="KW-1185">Reference proteome</keyword>
<dbReference type="Pfam" id="PF07859">
    <property type="entry name" value="Abhydrolase_3"/>
    <property type="match status" value="1"/>
</dbReference>
<dbReference type="InterPro" id="IPR050300">
    <property type="entry name" value="GDXG_lipolytic_enzyme"/>
</dbReference>
<feature type="domain" description="Alpha/beta hydrolase fold-3" evidence="2">
    <location>
        <begin position="94"/>
        <end position="312"/>
    </location>
</feature>
<proteinExistence type="predicted"/>
<organism evidence="3 4">
    <name type="scientific">Fundicoccus ignavus</name>
    <dbReference type="NCBI Taxonomy" id="2664442"/>
    <lineage>
        <taxon>Bacteria</taxon>
        <taxon>Bacillati</taxon>
        <taxon>Bacillota</taxon>
        <taxon>Bacilli</taxon>
        <taxon>Lactobacillales</taxon>
        <taxon>Aerococcaceae</taxon>
        <taxon>Fundicoccus</taxon>
    </lineage>
</organism>
<dbReference type="PANTHER" id="PTHR48081:SF6">
    <property type="entry name" value="PEPTIDASE S9 PROLYL OLIGOPEPTIDASE CATALYTIC DOMAIN-CONTAINING PROTEIN"/>
    <property type="match status" value="1"/>
</dbReference>
<accession>A0A6I2GLL2</accession>
<name>A0A6I2GLL2_9LACT</name>
<dbReference type="EMBL" id="WJQS01000016">
    <property type="protein sequence ID" value="MRI86471.1"/>
    <property type="molecule type" value="Genomic_DNA"/>
</dbReference>
<evidence type="ECO:0000259" key="2">
    <source>
        <dbReference type="Pfam" id="PF07859"/>
    </source>
</evidence>